<keyword evidence="2" id="KW-0597">Phosphoprotein</keyword>
<dbReference type="Gene3D" id="2.30.30.40">
    <property type="entry name" value="SH3 Domains"/>
    <property type="match status" value="1"/>
</dbReference>
<evidence type="ECO:0000313" key="7">
    <source>
        <dbReference type="EMBL" id="KAI7801060.1"/>
    </source>
</evidence>
<dbReference type="InterPro" id="IPR001660">
    <property type="entry name" value="SAM"/>
</dbReference>
<dbReference type="CDD" id="cd11822">
    <property type="entry name" value="SH3_SASH_like"/>
    <property type="match status" value="1"/>
</dbReference>
<feature type="compositionally biased region" description="Basic residues" evidence="4">
    <location>
        <begin position="346"/>
        <end position="356"/>
    </location>
</feature>
<gene>
    <name evidence="7" type="ORF">IRJ41_018280</name>
</gene>
<keyword evidence="8" id="KW-1185">Reference proteome</keyword>
<dbReference type="AlphaFoldDB" id="A0A9W7WJA3"/>
<dbReference type="Pfam" id="PF07647">
    <property type="entry name" value="SAM_2"/>
    <property type="match status" value="1"/>
</dbReference>
<evidence type="ECO:0000259" key="5">
    <source>
        <dbReference type="PROSITE" id="PS50002"/>
    </source>
</evidence>
<dbReference type="InterPro" id="IPR036028">
    <property type="entry name" value="SH3-like_dom_sf"/>
</dbReference>
<evidence type="ECO:0000256" key="2">
    <source>
        <dbReference type="ARBA" id="ARBA00022553"/>
    </source>
</evidence>
<evidence type="ECO:0000256" key="3">
    <source>
        <dbReference type="PROSITE-ProRule" id="PRU00192"/>
    </source>
</evidence>
<feature type="compositionally biased region" description="Acidic residues" evidence="4">
    <location>
        <begin position="361"/>
        <end position="370"/>
    </location>
</feature>
<dbReference type="InterPro" id="IPR013761">
    <property type="entry name" value="SAM/pointed_sf"/>
</dbReference>
<dbReference type="SMART" id="SM00454">
    <property type="entry name" value="SAM"/>
    <property type="match status" value="1"/>
</dbReference>
<dbReference type="InterPro" id="IPR001452">
    <property type="entry name" value="SH3_domain"/>
</dbReference>
<protein>
    <submittedName>
        <fullName evidence="7">SAM domain</fullName>
    </submittedName>
</protein>
<feature type="region of interest" description="Disordered" evidence="4">
    <location>
        <begin position="297"/>
        <end position="412"/>
    </location>
</feature>
<feature type="domain" description="SH3" evidence="5">
    <location>
        <begin position="424"/>
        <end position="485"/>
    </location>
</feature>
<dbReference type="SUPFAM" id="SSF50044">
    <property type="entry name" value="SH3-domain"/>
    <property type="match status" value="1"/>
</dbReference>
<feature type="compositionally biased region" description="Polar residues" evidence="4">
    <location>
        <begin position="297"/>
        <end position="309"/>
    </location>
</feature>
<dbReference type="InterPro" id="IPR051725">
    <property type="entry name" value="SAM-SH3_domain_protein"/>
</dbReference>
<dbReference type="InterPro" id="IPR021090">
    <property type="entry name" value="SPIDER"/>
</dbReference>
<reference evidence="7" key="1">
    <citation type="submission" date="2021-02" db="EMBL/GenBank/DDBJ databases">
        <title>Comparative genomics reveals that relaxation of natural selection precedes convergent phenotypic evolution of cavefish.</title>
        <authorList>
            <person name="Peng Z."/>
        </authorList>
    </citation>
    <scope>NUCLEOTIDE SEQUENCE</scope>
    <source>
        <tissue evidence="7">Muscle</tissue>
    </source>
</reference>
<dbReference type="EMBL" id="JAFHDT010000014">
    <property type="protein sequence ID" value="KAI7801060.1"/>
    <property type="molecule type" value="Genomic_DNA"/>
</dbReference>
<dbReference type="SUPFAM" id="SSF47769">
    <property type="entry name" value="SAM/Pointed domain"/>
    <property type="match status" value="1"/>
</dbReference>
<feature type="region of interest" description="Disordered" evidence="4">
    <location>
        <begin position="251"/>
        <end position="282"/>
    </location>
</feature>
<dbReference type="PANTHER" id="PTHR12301:SF4">
    <property type="entry name" value="SAM DOMAIN-CONTAINING PROTEIN SAMSN-1"/>
    <property type="match status" value="1"/>
</dbReference>
<dbReference type="PROSITE" id="PS50002">
    <property type="entry name" value="SH3"/>
    <property type="match status" value="1"/>
</dbReference>
<feature type="non-terminal residue" evidence="7">
    <location>
        <position position="603"/>
    </location>
</feature>
<dbReference type="Proteomes" id="UP001059041">
    <property type="component" value="Linkage Group LG14"/>
</dbReference>
<evidence type="ECO:0000313" key="8">
    <source>
        <dbReference type="Proteomes" id="UP001059041"/>
    </source>
</evidence>
<dbReference type="PROSITE" id="PS50105">
    <property type="entry name" value="SAM_DOMAIN"/>
    <property type="match status" value="1"/>
</dbReference>
<organism evidence="7 8">
    <name type="scientific">Triplophysa rosa</name>
    <name type="common">Cave loach</name>
    <dbReference type="NCBI Taxonomy" id="992332"/>
    <lineage>
        <taxon>Eukaryota</taxon>
        <taxon>Metazoa</taxon>
        <taxon>Chordata</taxon>
        <taxon>Craniata</taxon>
        <taxon>Vertebrata</taxon>
        <taxon>Euteleostomi</taxon>
        <taxon>Actinopterygii</taxon>
        <taxon>Neopterygii</taxon>
        <taxon>Teleostei</taxon>
        <taxon>Ostariophysi</taxon>
        <taxon>Cypriniformes</taxon>
        <taxon>Nemacheilidae</taxon>
        <taxon>Triplophysa</taxon>
    </lineage>
</organism>
<dbReference type="Gene3D" id="1.10.150.50">
    <property type="entry name" value="Transcription Factor, Ets-1"/>
    <property type="match status" value="1"/>
</dbReference>
<comment type="caution">
    <text evidence="7">The sequence shown here is derived from an EMBL/GenBank/DDBJ whole genome shotgun (WGS) entry which is preliminary data.</text>
</comment>
<feature type="compositionally biased region" description="Low complexity" evidence="4">
    <location>
        <begin position="315"/>
        <end position="327"/>
    </location>
</feature>
<feature type="domain" description="SAM" evidence="6">
    <location>
        <begin position="505"/>
        <end position="569"/>
    </location>
</feature>
<evidence type="ECO:0000256" key="1">
    <source>
        <dbReference type="ARBA" id="ARBA00022443"/>
    </source>
</evidence>
<accession>A0A9W7WJA3</accession>
<feature type="compositionally biased region" description="Low complexity" evidence="4">
    <location>
        <begin position="386"/>
        <end position="407"/>
    </location>
</feature>
<sequence length="603" mass="67439">NLFCFSLEGSMDSLYEAVQESCDAQVYTIPCRSCSPAVPLDDHNKWRSAGRCISMDISQINTDNTKKAKRSSLQKSVSETEALDCTVCTNSLWQATRKQEDLVLLRNNQNEALRKAEYSQTQRHSSRNTQQDLSVQVRKLRFHSEIYFRAASPTETANREMMPLNGTRFKNVDRKVNQRGTPTHDTAGAKGMVPLLLDVGAQVHTQENSVGSRVMETASFRKRWSNPAETPLTWVQAHPSGHSVEYRIHSSNRSTSKSPNQGHQISVQTIKRDPSPKGVVRSTTNVDFCASNRSTSFGRFDTFRNQHSPSKLEENGTTEAESESTAENCEKPGSLGKKMKAISMTMRKKMGKKHVKSGSEDIVDDTEGEAENGSPVEKSSDQTRNSSESLCSGRSSSSGVASNSDVSSNRDSLKLEEDVTYTGQFCGRARVHTDFVPSPYDTDSLKLKVGDIINIISKPPMGIWTGLLTNKVGNFKFIYVDVLPEKEKEEEEAPKIRPVKVCKKPRPNTLLELLERLHLEEYASSLLLNGYQTVDDLKHLKERHLIELNVTDPDHRHRLLAASDCLYVTSRDEQEEMKGEEEDEANDCLRDSGCFIPAECSDS</sequence>
<dbReference type="Pfam" id="PF12485">
    <property type="entry name" value="SPIDER"/>
    <property type="match status" value="1"/>
</dbReference>
<evidence type="ECO:0000259" key="6">
    <source>
        <dbReference type="PROSITE" id="PS50105"/>
    </source>
</evidence>
<proteinExistence type="predicted"/>
<evidence type="ECO:0000256" key="4">
    <source>
        <dbReference type="SAM" id="MobiDB-lite"/>
    </source>
</evidence>
<dbReference type="PANTHER" id="PTHR12301">
    <property type="entry name" value="SAM-DOMAIN, SH3 AND NUCLEAR LOCALIZATION SIGNALS PROTEIN RELATED"/>
    <property type="match status" value="1"/>
</dbReference>
<keyword evidence="1 3" id="KW-0728">SH3 domain</keyword>
<feature type="compositionally biased region" description="Polar residues" evidence="4">
    <location>
        <begin position="251"/>
        <end position="269"/>
    </location>
</feature>
<name>A0A9W7WJA3_TRIRA</name>